<dbReference type="STRING" id="1454003.AW10_00911"/>
<sequence>MGGVVEGVEAASRAYLGKPAQRLTASEAALLTVLPQAPSRLRPDRYPERARQARDKVLDRLQSRWGAAAIADARQEAVIAQSIREPLLAPLLAEPAARRAPAAAAAAGRAHRQHHRRQHAAVRRIPAGGKTTAAAATRLDGGAGGRHLDGGAGGRQPDAGSACLRRLGRFHRQRALCARGHGECGALARVDPETLPLWPGPRRRIDPFRVAARRRAAVLLGLSAGQFPGQLQRPGQRLRSPAEVAQRAGGGSPRAAWCAALRFPVAPRRPETRAAAWRPGQSQRHPRGHGGEPGRPGWRLYRPGPRRHQRPAALFRRRADRGSADDERRRRLHHPRRPRIRRPARPAGQRRRRHTPRRRLENRHQLRLPRRLGGRCQRPLHRRCLDRPARRHTESRLFRRQHRRPPAGRRLCGHRRLATRTKNTAGECYCDPHLLATRHTQRYHAARALPSGTNGLDSQRRRAADLHRPTAWRRRALHRLPRRRQRAARSCRLRRWRDERRRHGALASSP</sequence>
<evidence type="ECO:0000256" key="3">
    <source>
        <dbReference type="SAM" id="MobiDB-lite"/>
    </source>
</evidence>
<comment type="caution">
    <text evidence="5">The sequence shown here is derived from an EMBL/GenBank/DDBJ whole genome shotgun (WGS) entry which is preliminary data.</text>
</comment>
<dbReference type="InterPro" id="IPR001264">
    <property type="entry name" value="Glyco_trans_51"/>
</dbReference>
<evidence type="ECO:0000313" key="6">
    <source>
        <dbReference type="Proteomes" id="UP000021816"/>
    </source>
</evidence>
<feature type="compositionally biased region" description="Basic residues" evidence="3">
    <location>
        <begin position="398"/>
        <end position="410"/>
    </location>
</feature>
<feature type="compositionally biased region" description="Basic and acidic residues" evidence="3">
    <location>
        <begin position="320"/>
        <end position="329"/>
    </location>
</feature>
<dbReference type="InterPro" id="IPR023346">
    <property type="entry name" value="Lysozyme-like_dom_sf"/>
</dbReference>
<dbReference type="InterPro" id="IPR050396">
    <property type="entry name" value="Glycosyltr_51/Transpeptidase"/>
</dbReference>
<protein>
    <submittedName>
        <fullName evidence="5">Penicillin-binding protein F</fullName>
    </submittedName>
</protein>
<dbReference type="AlphaFoldDB" id="A0A011P323"/>
<evidence type="ECO:0000256" key="2">
    <source>
        <dbReference type="ARBA" id="ARBA00022679"/>
    </source>
</evidence>
<dbReference type="Gene3D" id="1.10.3810.10">
    <property type="entry name" value="Biosynthetic peptidoglycan transglycosylase-like"/>
    <property type="match status" value="1"/>
</dbReference>
<feature type="compositionally biased region" description="Basic residues" evidence="3">
    <location>
        <begin position="330"/>
        <end position="357"/>
    </location>
</feature>
<dbReference type="PANTHER" id="PTHR32282:SF15">
    <property type="entry name" value="PENICILLIN-BINDING PROTEIN 1C"/>
    <property type="match status" value="1"/>
</dbReference>
<feature type="compositionally biased region" description="Basic and acidic residues" evidence="3">
    <location>
        <begin position="383"/>
        <end position="397"/>
    </location>
</feature>
<feature type="region of interest" description="Disordered" evidence="3">
    <location>
        <begin position="269"/>
        <end position="366"/>
    </location>
</feature>
<feature type="region of interest" description="Disordered" evidence="3">
    <location>
        <begin position="448"/>
        <end position="469"/>
    </location>
</feature>
<dbReference type="GO" id="GO:0008955">
    <property type="term" value="F:peptidoglycan glycosyltransferase activity"/>
    <property type="evidence" value="ECO:0007669"/>
    <property type="project" value="TreeGrafter"/>
</dbReference>
<name>A0A011P323_9PROT</name>
<dbReference type="GO" id="GO:0009252">
    <property type="term" value="P:peptidoglycan biosynthetic process"/>
    <property type="evidence" value="ECO:0007669"/>
    <property type="project" value="TreeGrafter"/>
</dbReference>
<dbReference type="PATRIC" id="fig|1454003.3.peg.935"/>
<keyword evidence="2" id="KW-0808">Transferase</keyword>
<dbReference type="Proteomes" id="UP000021816">
    <property type="component" value="Unassembled WGS sequence"/>
</dbReference>
<reference evidence="5 6" key="1">
    <citation type="submission" date="2014-02" db="EMBL/GenBank/DDBJ databases">
        <title>Expanding our view of genomic diversity in Candidatus Accumulibacter clades.</title>
        <authorList>
            <person name="Skennerton C.T."/>
            <person name="Barr J.J."/>
            <person name="Slater F.R."/>
            <person name="Bond P.L."/>
            <person name="Tyson G.W."/>
        </authorList>
    </citation>
    <scope>NUCLEOTIDE SEQUENCE [LARGE SCALE GENOMIC DNA]</scope>
    <source>
        <strain evidence="6">BA-92</strain>
    </source>
</reference>
<gene>
    <name evidence="5" type="primary">pbpF_1</name>
    <name evidence="5" type="ORF">AW10_00911</name>
</gene>
<feature type="domain" description="Glycosyl transferase family 51" evidence="4">
    <location>
        <begin position="1"/>
        <end position="61"/>
    </location>
</feature>
<feature type="region of interest" description="Disordered" evidence="3">
    <location>
        <begin position="383"/>
        <end position="410"/>
    </location>
</feature>
<dbReference type="GO" id="GO:0030288">
    <property type="term" value="C:outer membrane-bounded periplasmic space"/>
    <property type="evidence" value="ECO:0007669"/>
    <property type="project" value="TreeGrafter"/>
</dbReference>
<dbReference type="SUPFAM" id="SSF53955">
    <property type="entry name" value="Lysozyme-like"/>
    <property type="match status" value="1"/>
</dbReference>
<feature type="compositionally biased region" description="Basic residues" evidence="3">
    <location>
        <begin position="304"/>
        <end position="319"/>
    </location>
</feature>
<dbReference type="InterPro" id="IPR036950">
    <property type="entry name" value="PBP_transglycosylase"/>
</dbReference>
<dbReference type="PANTHER" id="PTHR32282">
    <property type="entry name" value="BINDING PROTEIN TRANSPEPTIDASE, PUTATIVE-RELATED"/>
    <property type="match status" value="1"/>
</dbReference>
<evidence type="ECO:0000259" key="4">
    <source>
        <dbReference type="Pfam" id="PF00912"/>
    </source>
</evidence>
<dbReference type="Pfam" id="PF00912">
    <property type="entry name" value="Transgly"/>
    <property type="match status" value="1"/>
</dbReference>
<feature type="compositionally biased region" description="Basic and acidic residues" evidence="3">
    <location>
        <begin position="458"/>
        <end position="468"/>
    </location>
</feature>
<dbReference type="EMBL" id="JEMX01000015">
    <property type="protein sequence ID" value="EXI81966.1"/>
    <property type="molecule type" value="Genomic_DNA"/>
</dbReference>
<comment type="pathway">
    <text evidence="1">Cell wall biogenesis; peptidoglycan biosynthesis.</text>
</comment>
<evidence type="ECO:0000256" key="1">
    <source>
        <dbReference type="ARBA" id="ARBA00004752"/>
    </source>
</evidence>
<organism evidence="5 6">
    <name type="scientific">Candidatus Accumulibacter appositus</name>
    <dbReference type="NCBI Taxonomy" id="1454003"/>
    <lineage>
        <taxon>Bacteria</taxon>
        <taxon>Pseudomonadati</taxon>
        <taxon>Pseudomonadota</taxon>
        <taxon>Betaproteobacteria</taxon>
        <taxon>Candidatus Accumulibacter</taxon>
    </lineage>
</organism>
<accession>A0A011P323</accession>
<feature type="region of interest" description="Disordered" evidence="3">
    <location>
        <begin position="226"/>
        <end position="251"/>
    </location>
</feature>
<proteinExistence type="predicted"/>
<evidence type="ECO:0000313" key="5">
    <source>
        <dbReference type="EMBL" id="EXI81966.1"/>
    </source>
</evidence>